<dbReference type="Pfam" id="PF00226">
    <property type="entry name" value="DnaJ"/>
    <property type="match status" value="1"/>
</dbReference>
<dbReference type="Pfam" id="PF11926">
    <property type="entry name" value="DUF3444"/>
    <property type="match status" value="1"/>
</dbReference>
<evidence type="ECO:0000256" key="1">
    <source>
        <dbReference type="SAM" id="MobiDB-lite"/>
    </source>
</evidence>
<dbReference type="InterPro" id="IPR024593">
    <property type="entry name" value="DUF3444"/>
</dbReference>
<sequence length="641" mass="71543">MAKTAEAEEQEQEQEEEALRLHSQAETKFKTNHLKSALKYAKRAHRLAPHLPSISGTLTSLTILRSAAAATPNWYKILGLEPFSNATAVRKQYKKLAFLLHPDKNPSFVGSDEAFKLVGEASEFLSDKVRKQVYDMKLRMRIQEEKENERKGEEESENTFWTACSTCRLLHQFERRYVGHNLMCPGCNKSFKAVEVVNDSGSKQNEEEDVDVDGGVTLGEFVLRRKMGGAGKLKSKGVKGKAGSEKGEVLKGNVGGDEVGNGDLDMEGGFAEWGGGRLRTSGSRKRTSTVVEVLERSNPKRSKTGEETMTLAEFQSTVKRKLQQVKVKSKIKETEVEKEEGKEKRSKQGERLEGSKNNKGLAVGKASSSKKSVKLAIKEKHEASKGKRLTLEKHRDSGGGSLENMVVVDSDFYDFDKDRAERSFKKGQVWAVYDDDDGMPRAYGLIDELISANPFYVSISWLDSQNSGDEKIVGSEKTGFHIPCGRFKVALKTTINSINIFSHVVDCDRAAREVYQIYPKKGSVWALFGEAAVDADKRKLAADSKRCYDVVVFLTTYSEVNGLSMAYLEKVDGYKTVFKRQEMGSHAIRFLGKDDLWLISHQIPARRFPCNDKTPELLKDCWELDPASLPSDLLTNGGVDN</sequence>
<dbReference type="CDD" id="cd06257">
    <property type="entry name" value="DnaJ"/>
    <property type="match status" value="1"/>
</dbReference>
<dbReference type="PRINTS" id="PR00625">
    <property type="entry name" value="JDOMAIN"/>
</dbReference>
<dbReference type="AlphaFoldDB" id="A0AAN9HSC4"/>
<keyword evidence="4" id="KW-1185">Reference proteome</keyword>
<dbReference type="SUPFAM" id="SSF46565">
    <property type="entry name" value="Chaperone J-domain"/>
    <property type="match status" value="1"/>
</dbReference>
<dbReference type="EMBL" id="JAYWIO010000007">
    <property type="protein sequence ID" value="KAK7252516.1"/>
    <property type="molecule type" value="Genomic_DNA"/>
</dbReference>
<organism evidence="3 4">
    <name type="scientific">Crotalaria pallida</name>
    <name type="common">Smooth rattlebox</name>
    <name type="synonym">Crotalaria striata</name>
    <dbReference type="NCBI Taxonomy" id="3830"/>
    <lineage>
        <taxon>Eukaryota</taxon>
        <taxon>Viridiplantae</taxon>
        <taxon>Streptophyta</taxon>
        <taxon>Embryophyta</taxon>
        <taxon>Tracheophyta</taxon>
        <taxon>Spermatophyta</taxon>
        <taxon>Magnoliopsida</taxon>
        <taxon>eudicotyledons</taxon>
        <taxon>Gunneridae</taxon>
        <taxon>Pentapetalae</taxon>
        <taxon>rosids</taxon>
        <taxon>fabids</taxon>
        <taxon>Fabales</taxon>
        <taxon>Fabaceae</taxon>
        <taxon>Papilionoideae</taxon>
        <taxon>50 kb inversion clade</taxon>
        <taxon>genistoids sensu lato</taxon>
        <taxon>core genistoids</taxon>
        <taxon>Crotalarieae</taxon>
        <taxon>Crotalaria</taxon>
    </lineage>
</organism>
<dbReference type="Pfam" id="PF23551">
    <property type="entry name" value="Zn_ribbon_20"/>
    <property type="match status" value="1"/>
</dbReference>
<feature type="region of interest" description="Disordered" evidence="1">
    <location>
        <begin position="325"/>
        <end position="381"/>
    </location>
</feature>
<accession>A0AAN9HSC4</accession>
<dbReference type="Gene3D" id="1.10.287.110">
    <property type="entry name" value="DnaJ domain"/>
    <property type="match status" value="1"/>
</dbReference>
<feature type="domain" description="J" evidence="2">
    <location>
        <begin position="73"/>
        <end position="138"/>
    </location>
</feature>
<dbReference type="InterPro" id="IPR036869">
    <property type="entry name" value="J_dom_sf"/>
</dbReference>
<dbReference type="SMART" id="SM00271">
    <property type="entry name" value="DnaJ"/>
    <property type="match status" value="1"/>
</dbReference>
<evidence type="ECO:0000313" key="4">
    <source>
        <dbReference type="Proteomes" id="UP001372338"/>
    </source>
</evidence>
<dbReference type="PROSITE" id="PS50076">
    <property type="entry name" value="DNAJ_2"/>
    <property type="match status" value="1"/>
</dbReference>
<reference evidence="3 4" key="1">
    <citation type="submission" date="2024-01" db="EMBL/GenBank/DDBJ databases">
        <title>The genomes of 5 underutilized Papilionoideae crops provide insights into root nodulation and disease resistanc.</title>
        <authorList>
            <person name="Yuan L."/>
        </authorList>
    </citation>
    <scope>NUCLEOTIDE SEQUENCE [LARGE SCALE GENOMIC DNA]</scope>
    <source>
        <strain evidence="3">ZHUSHIDOU_FW_LH</strain>
        <tissue evidence="3">Leaf</tissue>
    </source>
</reference>
<dbReference type="Proteomes" id="UP001372338">
    <property type="component" value="Unassembled WGS sequence"/>
</dbReference>
<feature type="compositionally biased region" description="Low complexity" evidence="1">
    <location>
        <begin position="359"/>
        <end position="370"/>
    </location>
</feature>
<comment type="caution">
    <text evidence="3">The sequence shown here is derived from an EMBL/GenBank/DDBJ whole genome shotgun (WGS) entry which is preliminary data.</text>
</comment>
<gene>
    <name evidence="3" type="ORF">RIF29_36511</name>
</gene>
<name>A0AAN9HSC4_CROPI</name>
<proteinExistence type="predicted"/>
<dbReference type="PANTHER" id="PTHR44137">
    <property type="entry name" value="BNAC03G44070D PROTEIN"/>
    <property type="match status" value="1"/>
</dbReference>
<dbReference type="InterPro" id="IPR001623">
    <property type="entry name" value="DnaJ_domain"/>
</dbReference>
<evidence type="ECO:0000313" key="3">
    <source>
        <dbReference type="EMBL" id="KAK7252516.1"/>
    </source>
</evidence>
<dbReference type="InterPro" id="IPR056988">
    <property type="entry name" value="Zn_ribbon_pln"/>
</dbReference>
<protein>
    <recommendedName>
        <fullName evidence="2">J domain-containing protein</fullName>
    </recommendedName>
</protein>
<evidence type="ECO:0000259" key="2">
    <source>
        <dbReference type="PROSITE" id="PS50076"/>
    </source>
</evidence>
<feature type="compositionally biased region" description="Basic and acidic residues" evidence="1">
    <location>
        <begin position="330"/>
        <end position="356"/>
    </location>
</feature>
<dbReference type="PANTHER" id="PTHR44137:SF24">
    <property type="entry name" value="DNAJ HEAT SHOCK N-TERMINAL DOMAIN-CONTAINING PROTEIN"/>
    <property type="match status" value="1"/>
</dbReference>